<name>A0ABW3VJP2_9PSEU</name>
<keyword evidence="2" id="KW-0378">Hydrolase</keyword>
<reference evidence="3" key="1">
    <citation type="journal article" date="2019" name="Int. J. Syst. Evol. Microbiol.">
        <title>The Global Catalogue of Microorganisms (GCM) 10K type strain sequencing project: providing services to taxonomists for standard genome sequencing and annotation.</title>
        <authorList>
            <consortium name="The Broad Institute Genomics Platform"/>
            <consortium name="The Broad Institute Genome Sequencing Center for Infectious Disease"/>
            <person name="Wu L."/>
            <person name="Ma J."/>
        </authorList>
    </citation>
    <scope>NUCLEOTIDE SEQUENCE [LARGE SCALE GENOMIC DNA]</scope>
    <source>
        <strain evidence="3">CCUG 49018</strain>
    </source>
</reference>
<dbReference type="InterPro" id="IPR029058">
    <property type="entry name" value="AB_hydrolase_fold"/>
</dbReference>
<dbReference type="RefSeq" id="WP_339122351.1">
    <property type="nucleotide sequence ID" value="NZ_BAABKS010000029.1"/>
</dbReference>
<keyword evidence="3" id="KW-1185">Reference proteome</keyword>
<dbReference type="PRINTS" id="PR00111">
    <property type="entry name" value="ABHYDROLASE"/>
</dbReference>
<proteinExistence type="predicted"/>
<organism evidence="2 3">
    <name type="scientific">Pseudonocardia benzenivorans</name>
    <dbReference type="NCBI Taxonomy" id="228005"/>
    <lineage>
        <taxon>Bacteria</taxon>
        <taxon>Bacillati</taxon>
        <taxon>Actinomycetota</taxon>
        <taxon>Actinomycetes</taxon>
        <taxon>Pseudonocardiales</taxon>
        <taxon>Pseudonocardiaceae</taxon>
        <taxon>Pseudonocardia</taxon>
    </lineage>
</organism>
<dbReference type="EMBL" id="JBHTMB010000141">
    <property type="protein sequence ID" value="MFD1234883.1"/>
    <property type="molecule type" value="Genomic_DNA"/>
</dbReference>
<gene>
    <name evidence="2" type="ORF">ACFQ34_16440</name>
</gene>
<feature type="domain" description="AB hydrolase-1" evidence="1">
    <location>
        <begin position="21"/>
        <end position="257"/>
    </location>
</feature>
<accession>A0ABW3VJP2</accession>
<dbReference type="Pfam" id="PF12697">
    <property type="entry name" value="Abhydrolase_6"/>
    <property type="match status" value="1"/>
</dbReference>
<dbReference type="Gene3D" id="3.40.50.1820">
    <property type="entry name" value="alpha/beta hydrolase"/>
    <property type="match status" value="1"/>
</dbReference>
<dbReference type="GO" id="GO:0016787">
    <property type="term" value="F:hydrolase activity"/>
    <property type="evidence" value="ECO:0007669"/>
    <property type="project" value="UniProtKB-KW"/>
</dbReference>
<dbReference type="PANTHER" id="PTHR43194:SF2">
    <property type="entry name" value="PEROXISOMAL MEMBRANE PROTEIN LPX1"/>
    <property type="match status" value="1"/>
</dbReference>
<comment type="caution">
    <text evidence="2">The sequence shown here is derived from an EMBL/GenBank/DDBJ whole genome shotgun (WGS) entry which is preliminary data.</text>
</comment>
<dbReference type="PANTHER" id="PTHR43194">
    <property type="entry name" value="HYDROLASE ALPHA/BETA FOLD FAMILY"/>
    <property type="match status" value="1"/>
</dbReference>
<evidence type="ECO:0000313" key="2">
    <source>
        <dbReference type="EMBL" id="MFD1234883.1"/>
    </source>
</evidence>
<dbReference type="InterPro" id="IPR000073">
    <property type="entry name" value="AB_hydrolase_1"/>
</dbReference>
<evidence type="ECO:0000313" key="3">
    <source>
        <dbReference type="Proteomes" id="UP001597182"/>
    </source>
</evidence>
<dbReference type="Proteomes" id="UP001597182">
    <property type="component" value="Unassembled WGS sequence"/>
</dbReference>
<dbReference type="InterPro" id="IPR050228">
    <property type="entry name" value="Carboxylesterase_BioH"/>
</dbReference>
<dbReference type="SUPFAM" id="SSF53474">
    <property type="entry name" value="alpha/beta-Hydrolases"/>
    <property type="match status" value="1"/>
</dbReference>
<evidence type="ECO:0000259" key="1">
    <source>
        <dbReference type="Pfam" id="PF12697"/>
    </source>
</evidence>
<protein>
    <submittedName>
        <fullName evidence="2">Alpha/beta fold hydrolase</fullName>
    </submittedName>
</protein>
<sequence length="275" mass="29126">MRTSDGVYLAVVEFGGRGTPVLLLHGLMGRATTWWPAVGWLSAHGRVVGVDARGHGRSQAAGPWSTERMATDAAEVLEQLGGGPAIVVGHSMGGLHALALAASRPDLVQAVVVEDMAVDLTGAPDGALADARAWFGAVPQPFESLAQVRRTFGHPRPEFGDYMAECVEERADGYHLLCRVDNAVAIAAEWTRQHHWDALAAVRAPVLLLAAAEGIVPRGQSEKMIEALRGNRFGPYARLVTLPGTGHLVHASAPDAFRLAVEGFLSTTAALRNPT</sequence>